<reference evidence="3 4" key="1">
    <citation type="journal article" date="2015" name="BMC Genomics">
        <title>Genome mining reveals unlocked bioactive potential of marine Gram-negative bacteria.</title>
        <authorList>
            <person name="Machado H."/>
            <person name="Sonnenschein E.C."/>
            <person name="Melchiorsen J."/>
            <person name="Gram L."/>
        </authorList>
    </citation>
    <scope>NUCLEOTIDE SEQUENCE [LARGE SCALE GENOMIC DNA]</scope>
    <source>
        <strain evidence="3 4">S3137</strain>
    </source>
</reference>
<comment type="caution">
    <text evidence="3">The sequence shown here is derived from an EMBL/GenBank/DDBJ whole genome shotgun (WGS) entry which is preliminary data.</text>
</comment>
<dbReference type="Proteomes" id="UP000033664">
    <property type="component" value="Unassembled WGS sequence"/>
</dbReference>
<organism evidence="3 4">
    <name type="scientific">Pseudoalteromonas ruthenica</name>
    <dbReference type="NCBI Taxonomy" id="151081"/>
    <lineage>
        <taxon>Bacteria</taxon>
        <taxon>Pseudomonadati</taxon>
        <taxon>Pseudomonadota</taxon>
        <taxon>Gammaproteobacteria</taxon>
        <taxon>Alteromonadales</taxon>
        <taxon>Pseudoalteromonadaceae</taxon>
        <taxon>Pseudoalteromonas</taxon>
    </lineage>
</organism>
<dbReference type="eggNOG" id="COG3219">
    <property type="taxonomic scope" value="Bacteria"/>
</dbReference>
<dbReference type="Pfam" id="PF09836">
    <property type="entry name" value="DUF2063"/>
    <property type="match status" value="1"/>
</dbReference>
<dbReference type="Gene3D" id="3.90.930.50">
    <property type="match status" value="1"/>
</dbReference>
<dbReference type="RefSeq" id="WP_045979760.1">
    <property type="nucleotide sequence ID" value="NZ_JXXY01000012.1"/>
</dbReference>
<dbReference type="GeneID" id="58230214"/>
<dbReference type="InterPro" id="IPR018640">
    <property type="entry name" value="DUF2063"/>
</dbReference>
<feature type="domain" description="Putative DNA-binding" evidence="1">
    <location>
        <begin position="5"/>
        <end position="91"/>
    </location>
</feature>
<dbReference type="EMBL" id="JXXZ01000018">
    <property type="protein sequence ID" value="KJY96280.1"/>
    <property type="molecule type" value="Genomic_DNA"/>
</dbReference>
<evidence type="ECO:0000259" key="1">
    <source>
        <dbReference type="Pfam" id="PF09836"/>
    </source>
</evidence>
<dbReference type="Pfam" id="PF22106">
    <property type="entry name" value="NGO1945_C"/>
    <property type="match status" value="1"/>
</dbReference>
<evidence type="ECO:0000313" key="3">
    <source>
        <dbReference type="EMBL" id="KJY96280.1"/>
    </source>
</evidence>
<dbReference type="InterPro" id="IPR044922">
    <property type="entry name" value="DUF2063_N_sf"/>
</dbReference>
<proteinExistence type="predicted"/>
<dbReference type="AlphaFoldDB" id="A0A0F4PL64"/>
<dbReference type="InterPro" id="IPR054098">
    <property type="entry name" value="NGO1945-like_C"/>
</dbReference>
<name>A0A0F4PL64_9GAMM</name>
<feature type="domain" description="NGO1945-like C-terminal" evidence="2">
    <location>
        <begin position="141"/>
        <end position="237"/>
    </location>
</feature>
<dbReference type="PATRIC" id="fig|151081.8.peg.2453"/>
<accession>A0A0F4PL64</accession>
<dbReference type="OrthoDB" id="4146344at2"/>
<keyword evidence="4" id="KW-1185">Reference proteome</keyword>
<protein>
    <submittedName>
        <fullName evidence="3">Uncharacterized protein</fullName>
    </submittedName>
</protein>
<sequence length="247" mass="28887">MQFQQLQKQFSAHIRDPEANPRPADVEDRRMKIYRELFFNNVNGFLESGFPVLRSLYDDQRWQQLVRRFFANHHATSPYFLDISKEFVLFLAQQYELQHSDPPFLQELAHYEWVELAVSTAQDSGQLKPLFNVQKQPLYMSETAQVVCYHFPVQTISVDNQPQQADEQPSYICVYRDQQDEVQFLALNMMTALLLDALSQQPGMTLAQVCEALQRQAPQFNYQQLYQGALQIAEQLAQRQVLQTLDC</sequence>
<evidence type="ECO:0000313" key="4">
    <source>
        <dbReference type="Proteomes" id="UP000033664"/>
    </source>
</evidence>
<gene>
    <name evidence="3" type="ORF">TW72_17100</name>
</gene>
<dbReference type="Gene3D" id="1.10.150.690">
    <property type="entry name" value="DUF2063"/>
    <property type="match status" value="1"/>
</dbReference>
<evidence type="ECO:0000259" key="2">
    <source>
        <dbReference type="Pfam" id="PF22106"/>
    </source>
</evidence>